<comment type="subcellular location">
    <subcellularLocation>
        <location evidence="1">Membrane</location>
        <topology evidence="1">Single-pass membrane protein</topology>
    </subcellularLocation>
</comment>
<accession>A0A127JZK4</accession>
<dbReference type="AlphaFoldDB" id="A0A127JZK4"/>
<name>A0A127JZK4_9BURK</name>
<evidence type="ECO:0000256" key="5">
    <source>
        <dbReference type="ARBA" id="ARBA00023136"/>
    </source>
</evidence>
<protein>
    <recommendedName>
        <fullName evidence="8">LemA family protein</fullName>
    </recommendedName>
</protein>
<dbReference type="OrthoDB" id="9804152at2"/>
<dbReference type="RefSeq" id="WP_082793563.1">
    <property type="nucleotide sequence ID" value="NZ_CP010951.1"/>
</dbReference>
<evidence type="ECO:0008006" key="8">
    <source>
        <dbReference type="Google" id="ProtNLM"/>
    </source>
</evidence>
<evidence type="ECO:0000313" key="6">
    <source>
        <dbReference type="EMBL" id="AMO25396.1"/>
    </source>
</evidence>
<comment type="similarity">
    <text evidence="2">Belongs to the LemA family.</text>
</comment>
<dbReference type="PANTHER" id="PTHR34478:SF1">
    <property type="entry name" value="PROTEIN LEMA"/>
    <property type="match status" value="1"/>
</dbReference>
<proteinExistence type="inferred from homology"/>
<dbReference type="SUPFAM" id="SSF140478">
    <property type="entry name" value="LemA-like"/>
    <property type="match status" value="1"/>
</dbReference>
<keyword evidence="5" id="KW-0472">Membrane</keyword>
<keyword evidence="4" id="KW-1133">Transmembrane helix</keyword>
<dbReference type="Gene3D" id="1.20.1440.20">
    <property type="entry name" value="LemA-like domain"/>
    <property type="match status" value="1"/>
</dbReference>
<dbReference type="InterPro" id="IPR023353">
    <property type="entry name" value="LemA-like_dom_sf"/>
</dbReference>
<evidence type="ECO:0000256" key="4">
    <source>
        <dbReference type="ARBA" id="ARBA00022989"/>
    </source>
</evidence>
<dbReference type="PANTHER" id="PTHR34478">
    <property type="entry name" value="PROTEIN LEMA"/>
    <property type="match status" value="1"/>
</dbReference>
<dbReference type="InterPro" id="IPR007156">
    <property type="entry name" value="MamQ_LemA"/>
</dbReference>
<dbReference type="GO" id="GO:0016020">
    <property type="term" value="C:membrane"/>
    <property type="evidence" value="ECO:0007669"/>
    <property type="project" value="UniProtKB-SubCell"/>
</dbReference>
<keyword evidence="7" id="KW-1185">Reference proteome</keyword>
<sequence>MTETIVLWSAAAVLLFWAVGAYNRLVRLRAAAIAAFAAVDAELGQQIELVQAQLPQGTQPAPLEGLTSIWTSLQAAAAQLAVSLSAARHKPLDPARVAALGTAQDALATAWEHAQHDEAHDLAGARLPDTVLSRRAQLAAQARAATGQFNQAVERYNQAIAQFPAIMLAWLFGFKPARALTPAPISRPA</sequence>
<evidence type="ECO:0000256" key="2">
    <source>
        <dbReference type="ARBA" id="ARBA00008854"/>
    </source>
</evidence>
<dbReference type="Proteomes" id="UP000070433">
    <property type="component" value="Chromosome"/>
</dbReference>
<evidence type="ECO:0000256" key="3">
    <source>
        <dbReference type="ARBA" id="ARBA00022692"/>
    </source>
</evidence>
<reference evidence="6 7" key="1">
    <citation type="journal article" date="2014" name="Int. J. Syst. Evol. Microbiol.">
        <title>Ramlibacter solisilvae sp. nov., isolated from forest soil, and emended description of the genus Ramlibacter.</title>
        <authorList>
            <person name="Lee H.J."/>
            <person name="Lee S.H."/>
            <person name="Lee S.S."/>
            <person name="Lee J.S."/>
            <person name="Kim Y."/>
            <person name="Kim S.C."/>
            <person name="Jeon C.O."/>
        </authorList>
    </citation>
    <scope>NUCLEOTIDE SEQUENCE [LARGE SCALE GENOMIC DNA]</scope>
    <source>
        <strain evidence="6 7">5-10</strain>
    </source>
</reference>
<organism evidence="6 7">
    <name type="scientific">Ramlibacter tataouinensis</name>
    <dbReference type="NCBI Taxonomy" id="94132"/>
    <lineage>
        <taxon>Bacteria</taxon>
        <taxon>Pseudomonadati</taxon>
        <taxon>Pseudomonadota</taxon>
        <taxon>Betaproteobacteria</taxon>
        <taxon>Burkholderiales</taxon>
        <taxon>Comamonadaceae</taxon>
        <taxon>Ramlibacter</taxon>
    </lineage>
</organism>
<keyword evidence="3" id="KW-0812">Transmembrane</keyword>
<evidence type="ECO:0000256" key="1">
    <source>
        <dbReference type="ARBA" id="ARBA00004167"/>
    </source>
</evidence>
<evidence type="ECO:0000313" key="7">
    <source>
        <dbReference type="Proteomes" id="UP000070433"/>
    </source>
</evidence>
<dbReference type="EMBL" id="CP010951">
    <property type="protein sequence ID" value="AMO25396.1"/>
    <property type="molecule type" value="Genomic_DNA"/>
</dbReference>
<gene>
    <name evidence="6" type="ORF">UC35_11605</name>
</gene>